<feature type="domain" description="Thioredoxin" evidence="2">
    <location>
        <begin position="144"/>
        <end position="228"/>
    </location>
</feature>
<evidence type="ECO:0000313" key="4">
    <source>
        <dbReference type="EMBL" id="CAE8679585.1"/>
    </source>
</evidence>
<name>A0A813JJA2_POLGL</name>
<evidence type="ECO:0000313" key="3">
    <source>
        <dbReference type="EMBL" id="CAE8632426.1"/>
    </source>
</evidence>
<evidence type="ECO:0000256" key="1">
    <source>
        <dbReference type="SAM" id="MobiDB-lite"/>
    </source>
</evidence>
<feature type="region of interest" description="Disordered" evidence="1">
    <location>
        <begin position="1"/>
        <end position="45"/>
    </location>
</feature>
<accession>A0A813JJA2</accession>
<evidence type="ECO:0000313" key="5">
    <source>
        <dbReference type="EMBL" id="CAE8686715.1"/>
    </source>
</evidence>
<organism evidence="4 6">
    <name type="scientific">Polarella glacialis</name>
    <name type="common">Dinoflagellate</name>
    <dbReference type="NCBI Taxonomy" id="89957"/>
    <lineage>
        <taxon>Eukaryota</taxon>
        <taxon>Sar</taxon>
        <taxon>Alveolata</taxon>
        <taxon>Dinophyceae</taxon>
        <taxon>Suessiales</taxon>
        <taxon>Suessiaceae</taxon>
        <taxon>Polarella</taxon>
    </lineage>
</organism>
<dbReference type="EMBL" id="CAJNNW010025775">
    <property type="protein sequence ID" value="CAE8679585.1"/>
    <property type="molecule type" value="Genomic_DNA"/>
</dbReference>
<dbReference type="CDD" id="cd02989">
    <property type="entry name" value="Phd_like_TxnDC9"/>
    <property type="match status" value="1"/>
</dbReference>
<dbReference type="EMBL" id="CAJNNW010026628">
    <property type="protein sequence ID" value="CAE8686715.1"/>
    <property type="molecule type" value="Genomic_DNA"/>
</dbReference>
<feature type="compositionally biased region" description="Basic and acidic residues" evidence="1">
    <location>
        <begin position="8"/>
        <end position="23"/>
    </location>
</feature>
<evidence type="ECO:0000259" key="2">
    <source>
        <dbReference type="Pfam" id="PF00085"/>
    </source>
</evidence>
<sequence>MPNWEQDTGIKRSNRDTEAEQRPVKPMMGPQKASADSTGFTSQVAGMNLDSVMEKAVEDRMAEYMDQEKQKEWDAKAEMGLSDLHEQGDAEQEEKNKQEEERDGAGAEEEDELENLRARRRKMMKDSQEKRVKHQGLGHGQYDEITEEQFLKTVTSSNLSIVHFYHRHFEKCKIIDMHLSKCARKFFGTRVVKLDAEKTHFFVDKLGVKTLPCVIVFVDGVALGRQVGFEGLGGDNFTTVQLAWKLKQFGGIEEDVDLDEEII</sequence>
<evidence type="ECO:0000313" key="7">
    <source>
        <dbReference type="Proteomes" id="UP000654075"/>
    </source>
</evidence>
<dbReference type="InterPro" id="IPR036249">
    <property type="entry name" value="Thioredoxin-like_sf"/>
</dbReference>
<dbReference type="OMA" id="ERNFGDE"/>
<feature type="region of interest" description="Disordered" evidence="1">
    <location>
        <begin position="84"/>
        <end position="114"/>
    </location>
</feature>
<evidence type="ECO:0000313" key="6">
    <source>
        <dbReference type="Proteomes" id="UP000626109"/>
    </source>
</evidence>
<dbReference type="SUPFAM" id="SSF52833">
    <property type="entry name" value="Thioredoxin-like"/>
    <property type="match status" value="1"/>
</dbReference>
<dbReference type="Proteomes" id="UP000626109">
    <property type="component" value="Unassembled WGS sequence"/>
</dbReference>
<feature type="compositionally biased region" description="Basic and acidic residues" evidence="1">
    <location>
        <begin position="84"/>
        <end position="105"/>
    </location>
</feature>
<dbReference type="AlphaFoldDB" id="A0A813JJA2"/>
<dbReference type="OrthoDB" id="10257948at2759"/>
<protein>
    <recommendedName>
        <fullName evidence="2">Thioredoxin domain-containing protein</fullName>
    </recommendedName>
</protein>
<keyword evidence="7" id="KW-1185">Reference proteome</keyword>
<dbReference type="PANTHER" id="PTHR21148">
    <property type="entry name" value="THIOREDOXIN DOMAIN-CONTAINING PROTEIN 9"/>
    <property type="match status" value="1"/>
</dbReference>
<reference evidence="4" key="1">
    <citation type="submission" date="2021-02" db="EMBL/GenBank/DDBJ databases">
        <authorList>
            <person name="Dougan E. K."/>
            <person name="Rhodes N."/>
            <person name="Thang M."/>
            <person name="Chan C."/>
        </authorList>
    </citation>
    <scope>NUCLEOTIDE SEQUENCE</scope>
</reference>
<dbReference type="InterPro" id="IPR013766">
    <property type="entry name" value="Thioredoxin_domain"/>
</dbReference>
<dbReference type="Proteomes" id="UP000654075">
    <property type="component" value="Unassembled WGS sequence"/>
</dbReference>
<feature type="compositionally biased region" description="Polar residues" evidence="1">
    <location>
        <begin position="34"/>
        <end position="45"/>
    </location>
</feature>
<dbReference type="Gene3D" id="3.40.30.10">
    <property type="entry name" value="Glutaredoxin"/>
    <property type="match status" value="1"/>
</dbReference>
<gene>
    <name evidence="3" type="ORF">PGLA1383_LOCUS48386</name>
    <name evidence="4" type="ORF">PGLA2088_LOCUS21435</name>
    <name evidence="5" type="ORF">PGLA2088_LOCUS25115</name>
</gene>
<proteinExistence type="predicted"/>
<dbReference type="EMBL" id="CAJNNV010030401">
    <property type="protein sequence ID" value="CAE8632426.1"/>
    <property type="molecule type" value="Genomic_DNA"/>
</dbReference>
<dbReference type="Pfam" id="PF00085">
    <property type="entry name" value="Thioredoxin"/>
    <property type="match status" value="1"/>
</dbReference>
<comment type="caution">
    <text evidence="4">The sequence shown here is derived from an EMBL/GenBank/DDBJ whole genome shotgun (WGS) entry which is preliminary data.</text>
</comment>